<dbReference type="AlphaFoldDB" id="A0A1F7X8Y3"/>
<evidence type="ECO:0000313" key="2">
    <source>
        <dbReference type="Proteomes" id="UP000177053"/>
    </source>
</evidence>
<protein>
    <submittedName>
        <fullName evidence="1">Uncharacterized protein</fullName>
    </submittedName>
</protein>
<accession>A0A1F7X8Y3</accession>
<dbReference type="EMBL" id="MGFS01000017">
    <property type="protein sequence ID" value="OGM11433.1"/>
    <property type="molecule type" value="Genomic_DNA"/>
</dbReference>
<reference evidence="1 2" key="1">
    <citation type="journal article" date="2016" name="Nat. Commun.">
        <title>Thousands of microbial genomes shed light on interconnected biogeochemical processes in an aquifer system.</title>
        <authorList>
            <person name="Anantharaman K."/>
            <person name="Brown C.T."/>
            <person name="Hug L.A."/>
            <person name="Sharon I."/>
            <person name="Castelle C.J."/>
            <person name="Probst A.J."/>
            <person name="Thomas B.C."/>
            <person name="Singh A."/>
            <person name="Wilkins M.J."/>
            <person name="Karaoz U."/>
            <person name="Brodie E.L."/>
            <person name="Williams K.H."/>
            <person name="Hubbard S.S."/>
            <person name="Banfield J.F."/>
        </authorList>
    </citation>
    <scope>NUCLEOTIDE SEQUENCE [LARGE SCALE GENOMIC DNA]</scope>
</reference>
<evidence type="ECO:0000313" key="1">
    <source>
        <dbReference type="EMBL" id="OGM11433.1"/>
    </source>
</evidence>
<name>A0A1F7X8Y3_9BACT</name>
<dbReference type="Proteomes" id="UP000177053">
    <property type="component" value="Unassembled WGS sequence"/>
</dbReference>
<comment type="caution">
    <text evidence="1">The sequence shown here is derived from an EMBL/GenBank/DDBJ whole genome shotgun (WGS) entry which is preliminary data.</text>
</comment>
<proteinExistence type="predicted"/>
<organism evidence="1 2">
    <name type="scientific">Candidatus Woesebacteria bacterium RBG_16_34_12</name>
    <dbReference type="NCBI Taxonomy" id="1802480"/>
    <lineage>
        <taxon>Bacteria</taxon>
        <taxon>Candidatus Woeseibacteriota</taxon>
    </lineage>
</organism>
<gene>
    <name evidence="1" type="ORF">A2Z22_00950</name>
</gene>
<sequence length="70" mass="7858">MFPEKEIVVYMCAKGLIPDGLSVPLGQEPNMYQQIIARTMVEECEEISAEKNSGPCPEDCELRKIAEKRA</sequence>